<dbReference type="GO" id="GO:0009279">
    <property type="term" value="C:cell outer membrane"/>
    <property type="evidence" value="ECO:0007669"/>
    <property type="project" value="UniProtKB-SubCell"/>
</dbReference>
<protein>
    <submittedName>
        <fullName evidence="13">TonB-dependent receptor</fullName>
    </submittedName>
</protein>
<feature type="signal peptide" evidence="10">
    <location>
        <begin position="1"/>
        <end position="38"/>
    </location>
</feature>
<dbReference type="EMBL" id="WTYJ01000001">
    <property type="protein sequence ID" value="MXO98139.1"/>
    <property type="molecule type" value="Genomic_DNA"/>
</dbReference>
<evidence type="ECO:0000256" key="3">
    <source>
        <dbReference type="ARBA" id="ARBA00022452"/>
    </source>
</evidence>
<evidence type="ECO:0000313" key="14">
    <source>
        <dbReference type="Proteomes" id="UP000469430"/>
    </source>
</evidence>
<keyword evidence="14" id="KW-1185">Reference proteome</keyword>
<keyword evidence="7 8" id="KW-0998">Cell outer membrane</keyword>
<dbReference type="Pfam" id="PF07715">
    <property type="entry name" value="Plug"/>
    <property type="match status" value="1"/>
</dbReference>
<dbReference type="AlphaFoldDB" id="A0A6I4TS50"/>
<dbReference type="SUPFAM" id="SSF56935">
    <property type="entry name" value="Porins"/>
    <property type="match status" value="1"/>
</dbReference>
<keyword evidence="5 9" id="KW-0798">TonB box</keyword>
<keyword evidence="10" id="KW-0732">Signal</keyword>
<dbReference type="Pfam" id="PF00593">
    <property type="entry name" value="TonB_dep_Rec_b-barrel"/>
    <property type="match status" value="1"/>
</dbReference>
<dbReference type="Proteomes" id="UP000469430">
    <property type="component" value="Unassembled WGS sequence"/>
</dbReference>
<reference evidence="13 14" key="1">
    <citation type="submission" date="2019-12" db="EMBL/GenBank/DDBJ databases">
        <title>Genomic-based taxomic classification of the family Erythrobacteraceae.</title>
        <authorList>
            <person name="Xu L."/>
        </authorList>
    </citation>
    <scope>NUCLEOTIDE SEQUENCE [LARGE SCALE GENOMIC DNA]</scope>
    <source>
        <strain evidence="13 14">S36</strain>
    </source>
</reference>
<evidence type="ECO:0000256" key="4">
    <source>
        <dbReference type="ARBA" id="ARBA00022692"/>
    </source>
</evidence>
<gene>
    <name evidence="13" type="ORF">GRI97_03955</name>
</gene>
<evidence type="ECO:0000256" key="8">
    <source>
        <dbReference type="PROSITE-ProRule" id="PRU01360"/>
    </source>
</evidence>
<evidence type="ECO:0000256" key="9">
    <source>
        <dbReference type="RuleBase" id="RU003357"/>
    </source>
</evidence>
<evidence type="ECO:0000256" key="5">
    <source>
        <dbReference type="ARBA" id="ARBA00023077"/>
    </source>
</evidence>
<dbReference type="InterPro" id="IPR037066">
    <property type="entry name" value="Plug_dom_sf"/>
</dbReference>
<dbReference type="OrthoDB" id="7614575at2"/>
<keyword evidence="13" id="KW-0675">Receptor</keyword>
<accession>A0A6I4TS50</accession>
<dbReference type="InterPro" id="IPR012910">
    <property type="entry name" value="Plug_dom"/>
</dbReference>
<dbReference type="InterPro" id="IPR039426">
    <property type="entry name" value="TonB-dep_rcpt-like"/>
</dbReference>
<evidence type="ECO:0000259" key="12">
    <source>
        <dbReference type="Pfam" id="PF07715"/>
    </source>
</evidence>
<evidence type="ECO:0000313" key="13">
    <source>
        <dbReference type="EMBL" id="MXO98139.1"/>
    </source>
</evidence>
<feature type="domain" description="TonB-dependent receptor plug" evidence="12">
    <location>
        <begin position="67"/>
        <end position="181"/>
    </location>
</feature>
<comment type="caution">
    <text evidence="13">The sequence shown here is derived from an EMBL/GenBank/DDBJ whole genome shotgun (WGS) entry which is preliminary data.</text>
</comment>
<comment type="similarity">
    <text evidence="8 9">Belongs to the TonB-dependent receptor family.</text>
</comment>
<feature type="domain" description="TonB-dependent receptor-like beta-barrel" evidence="11">
    <location>
        <begin position="435"/>
        <end position="980"/>
    </location>
</feature>
<dbReference type="PANTHER" id="PTHR47234">
    <property type="match status" value="1"/>
</dbReference>
<dbReference type="InterPro" id="IPR036942">
    <property type="entry name" value="Beta-barrel_TonB_sf"/>
</dbReference>
<keyword evidence="6 8" id="KW-0472">Membrane</keyword>
<keyword evidence="3 8" id="KW-1134">Transmembrane beta strand</keyword>
<dbReference type="RefSeq" id="WP_161389804.1">
    <property type="nucleotide sequence ID" value="NZ_JBHSCP010000001.1"/>
</dbReference>
<name>A0A6I4TS50_9SPHN</name>
<keyword evidence="2 8" id="KW-0813">Transport</keyword>
<evidence type="ECO:0000256" key="2">
    <source>
        <dbReference type="ARBA" id="ARBA00022448"/>
    </source>
</evidence>
<dbReference type="Gene3D" id="2.170.130.10">
    <property type="entry name" value="TonB-dependent receptor, plug domain"/>
    <property type="match status" value="1"/>
</dbReference>
<sequence length="1021" mass="109150">MKISTLRKHWLGTGSALRVLALTGAGAVISISATPAFAQNVAEEEPAAEAAQPIIVTGSRIASATIESIAPLQVLDATAIADSGVVNIQELLLENPVFGTPTLSRTNSAFLTSGTGVATVDLRALGTDRTLVLANGRRIVASVANSSTVDLNVIPTQFIERVDVLTGGSSAIYGSDALGGVVNFVYRRKFEGIEGQAQYGITERGDDERYLANITAGTNFAEDRGNIMIHLGYSKEGGVLSRERANTYLDDSSKMVGETGLIEDWGVVSEPFLSGFAPQGTFTTRVPNPTPENPNAMSNVSWTYGPGGLLQPCTATNAATCTGLLGSGTGPTGFNRQYYRTIAVPVERYLFSAAGEYEITDKLNFFFEGTYNRTASAREIEPFALASDGSTGVYPATGRMPIEHRVFGIDGLVANGLVPDAIAAVATDTDGDGLKDIGFSRRLTEIGSRNGSTERDFYRFVVGFDGTLFDNRFRWDASYNYGRVTENQTSNGQINIANFRNGLAVMADINDVNGNGSTTDLICIDAEARANGCVPVNIFGAGNISQEAVNYVNAESTYRTGITQQVLQANLSGSPVDLPAGPLGIAVGVEYRQENSYSDYDSLTNLGQNGGNQLPDTSGGFHVAEFFAEVKVPLLADTPFFNYLEVGGAVRLADYSTVGGVTSWNVTAVWSPVEDLRFRGTYAKSVRAPNIGELYSGLAQTFPSGLVDPCEDIGATGGGALGDNCRAAPGVAGNIADNGAFTLTQPDLQGISGFDSGNPDLNEEKSTSWTVGGVFTPRSLGLGNLALTVDYYNIEIKDVIAQFGRQFILNQCYVEGNTDLCQQIIRRPGETSTNSSGSIEFINAPNLNAASIETEGMDVAVNWSAPVGLLGNDRLALRGAYTHIFKWDYFQLPGEAADPSDGEIGMAKDSFTASAAYGTDEFKVNFTGTYRGRSYEDDQFCMSYGYEAKCVSVPAQFYLDMQAQYFVSKSVELYFGIDNLFDKSAPRILTNTTFNTTGTDTAADVYDVFGRRFYTGARVRF</sequence>
<proteinExistence type="inferred from homology"/>
<organism evidence="13 14">
    <name type="scientific">Croceibacterium xixiisoli</name>
    <dbReference type="NCBI Taxonomy" id="1476466"/>
    <lineage>
        <taxon>Bacteria</taxon>
        <taxon>Pseudomonadati</taxon>
        <taxon>Pseudomonadota</taxon>
        <taxon>Alphaproteobacteria</taxon>
        <taxon>Sphingomonadales</taxon>
        <taxon>Erythrobacteraceae</taxon>
        <taxon>Croceibacterium</taxon>
    </lineage>
</organism>
<comment type="subcellular location">
    <subcellularLocation>
        <location evidence="1 8">Cell outer membrane</location>
        <topology evidence="1 8">Multi-pass membrane protein</topology>
    </subcellularLocation>
</comment>
<evidence type="ECO:0000259" key="11">
    <source>
        <dbReference type="Pfam" id="PF00593"/>
    </source>
</evidence>
<feature type="chain" id="PRO_5026137071" evidence="10">
    <location>
        <begin position="39"/>
        <end position="1021"/>
    </location>
</feature>
<dbReference type="InterPro" id="IPR000531">
    <property type="entry name" value="Beta-barrel_TonB"/>
</dbReference>
<evidence type="ECO:0000256" key="10">
    <source>
        <dbReference type="SAM" id="SignalP"/>
    </source>
</evidence>
<evidence type="ECO:0000256" key="1">
    <source>
        <dbReference type="ARBA" id="ARBA00004571"/>
    </source>
</evidence>
<evidence type="ECO:0000256" key="6">
    <source>
        <dbReference type="ARBA" id="ARBA00023136"/>
    </source>
</evidence>
<keyword evidence="4 8" id="KW-0812">Transmembrane</keyword>
<evidence type="ECO:0000256" key="7">
    <source>
        <dbReference type="ARBA" id="ARBA00023237"/>
    </source>
</evidence>
<dbReference type="PANTHER" id="PTHR47234:SF2">
    <property type="entry name" value="TONB-DEPENDENT RECEPTOR"/>
    <property type="match status" value="1"/>
</dbReference>
<dbReference type="PROSITE" id="PS52016">
    <property type="entry name" value="TONB_DEPENDENT_REC_3"/>
    <property type="match status" value="1"/>
</dbReference>
<dbReference type="Gene3D" id="2.40.170.20">
    <property type="entry name" value="TonB-dependent receptor, beta-barrel domain"/>
    <property type="match status" value="1"/>
</dbReference>